<name>A0A8X6HL67_TRICU</name>
<comment type="caution">
    <text evidence="1">The sequence shown here is derived from an EMBL/GenBank/DDBJ whole genome shotgun (WGS) entry which is preliminary data.</text>
</comment>
<evidence type="ECO:0000313" key="1">
    <source>
        <dbReference type="EMBL" id="GFR24290.1"/>
    </source>
</evidence>
<accession>A0A8X6HL67</accession>
<reference evidence="1" key="1">
    <citation type="submission" date="2020-07" db="EMBL/GenBank/DDBJ databases">
        <title>Multicomponent nature underlies the extraordinary mechanical properties of spider dragline silk.</title>
        <authorList>
            <person name="Kono N."/>
            <person name="Nakamura H."/>
            <person name="Mori M."/>
            <person name="Yoshida Y."/>
            <person name="Ohtoshi R."/>
            <person name="Malay A.D."/>
            <person name="Moran D.A.P."/>
            <person name="Tomita M."/>
            <person name="Numata K."/>
            <person name="Arakawa K."/>
        </authorList>
    </citation>
    <scope>NUCLEOTIDE SEQUENCE</scope>
</reference>
<protein>
    <submittedName>
        <fullName evidence="1">Uncharacterized protein</fullName>
    </submittedName>
</protein>
<dbReference type="Proteomes" id="UP000887116">
    <property type="component" value="Unassembled WGS sequence"/>
</dbReference>
<organism evidence="1 2">
    <name type="scientific">Trichonephila clavata</name>
    <name type="common">Joro spider</name>
    <name type="synonym">Nephila clavata</name>
    <dbReference type="NCBI Taxonomy" id="2740835"/>
    <lineage>
        <taxon>Eukaryota</taxon>
        <taxon>Metazoa</taxon>
        <taxon>Ecdysozoa</taxon>
        <taxon>Arthropoda</taxon>
        <taxon>Chelicerata</taxon>
        <taxon>Arachnida</taxon>
        <taxon>Araneae</taxon>
        <taxon>Araneomorphae</taxon>
        <taxon>Entelegynae</taxon>
        <taxon>Araneoidea</taxon>
        <taxon>Nephilidae</taxon>
        <taxon>Trichonephila</taxon>
    </lineage>
</organism>
<sequence>MVVGVTPYSSVQSVKYCRDFVQLSLIGLHCPQLSPVFICIRLSLPHTDSNFAYQRRMVHSLTESSPNVAWMFRAAAAAL</sequence>
<gene>
    <name evidence="1" type="ORF">TNCT_492941</name>
</gene>
<dbReference type="EMBL" id="BMAO01038354">
    <property type="protein sequence ID" value="GFR24290.1"/>
    <property type="molecule type" value="Genomic_DNA"/>
</dbReference>
<keyword evidence="2" id="KW-1185">Reference proteome</keyword>
<evidence type="ECO:0000313" key="2">
    <source>
        <dbReference type="Proteomes" id="UP000887116"/>
    </source>
</evidence>
<dbReference type="AlphaFoldDB" id="A0A8X6HL67"/>
<proteinExistence type="predicted"/>